<gene>
    <name evidence="4" type="ORF">CHRIB12_LOCUS2213</name>
</gene>
<feature type="transmembrane region" description="Helical" evidence="3">
    <location>
        <begin position="1083"/>
        <end position="1101"/>
    </location>
</feature>
<comment type="caution">
    <text evidence="4">The sequence shown here is derived from an EMBL/GenBank/DDBJ whole genome shotgun (WGS) entry which is preliminary data.</text>
</comment>
<feature type="transmembrane region" description="Helical" evidence="3">
    <location>
        <begin position="1254"/>
        <end position="1275"/>
    </location>
</feature>
<feature type="transmembrane region" description="Helical" evidence="3">
    <location>
        <begin position="1215"/>
        <end position="1234"/>
    </location>
</feature>
<protein>
    <recommendedName>
        <fullName evidence="6">Ion transport domain-containing protein</fullName>
    </recommendedName>
</protein>
<dbReference type="VEuPathDB" id="FungiDB:RhiirFUN_013010"/>
<dbReference type="PANTHER" id="PTHR10582:SF2">
    <property type="entry name" value="INACTIVE"/>
    <property type="match status" value="1"/>
</dbReference>
<feature type="coiled-coil region" evidence="2">
    <location>
        <begin position="554"/>
        <end position="598"/>
    </location>
</feature>
<feature type="transmembrane region" description="Helical" evidence="3">
    <location>
        <begin position="1146"/>
        <end position="1169"/>
    </location>
</feature>
<evidence type="ECO:0000313" key="5">
    <source>
        <dbReference type="Proteomes" id="UP000684084"/>
    </source>
</evidence>
<dbReference type="GO" id="GO:0005886">
    <property type="term" value="C:plasma membrane"/>
    <property type="evidence" value="ECO:0007669"/>
    <property type="project" value="TreeGrafter"/>
</dbReference>
<dbReference type="GO" id="GO:0098703">
    <property type="term" value="P:calcium ion import across plasma membrane"/>
    <property type="evidence" value="ECO:0007669"/>
    <property type="project" value="TreeGrafter"/>
</dbReference>
<keyword evidence="3" id="KW-0472">Membrane</keyword>
<evidence type="ECO:0000256" key="3">
    <source>
        <dbReference type="SAM" id="Phobius"/>
    </source>
</evidence>
<sequence>MGDYKNIFKDVVNSDVNVNYTNNDITEKKEVYQIEISQNGKFAATFDTANLRIKILQNTDYRPSQFNKKKVNSNNNNEFETIAHFKIKDNFTIEKFYKTDYVPPLCVTQDNDYTEKNETKASELYKKVAPINSLDDLGDCMFGNYMYEEAASSDSNNSLDYLGDYMFGNDVYEEAASSDSNEKTANNKKKGEFRWSFDISNRHKNDDKYIVLVAISRTKVDEDMKETKKEKDDKKSDYVRGYLHKIKFKPIDQPIDERILKSKDTAIDMISQGSISDKPPDESNKGTAIYRIELKEDKEISAVTYYSSNISGICNFVEVLNKDNSKQQLYDSELKRFMILNFHGIYNFEFNDHFDFFNLNEKFEYPQNIRHELDNWYTFKRYNDCMRRFLSCICDKYFLIARYKNGAQSLEVYDLEKMEHVTDAKLIENTVDRYNNYIFSVSMLQFCFAQINIIKLFYIENGLQIASKKFNEIERIHLLEFIDSDEKLFIIGEDPKKKIKVIIWDLYNTGKYELMELMELDDFSINIDDIYTHLAITSGNILYVDDKGKVSSVLKKVENKIKDKEDKKNNDKLATRTTDKVENRIKHKEDKKNNDNNKTLEFKNLVYRETCVFSGCGNEYKCLYYKKNGTEEEILGLIVGRYTVQIWHQIRDDSKNKDDLPNNGEPFLEYIWSNRIPVNQERERTKLRIENFKCEMNDGPHDELNFRLKIFWFERNDSSKPEEYTKMTEHEIMKEEDDEINRIEKELKKLERIKDLVNEEEKEKRKQEIINDCVKVKIREKVIQRKDIKKSHAVRHACKALEHLKKLHKSKNITDNYIYEEMVNYIEHIIWRFAKYEPENFRLLDVRYNLMKRLILCDCDRLIKFILFGDEETAENKIDYRHVPSNKSWPGKEFLKDDDLDFDKRKDGLKENKRIKLENNMELAIYHFRGRELKDAIIVAYLLEYYSRNPTNCVDWMCTVTKAIPLLFEYNYDDFAKKLFVRCFADQCDFSSQDPDEIIPKEYLESHNNDNKFRAFRTMVKLLKSDKCDKYKWYNDWIRAKLISFKTKIFKNYGSFEKSPLALRVVPFPGFTINSIKKQKREYTFFEFISNIILFLFIPRWHRVNRNESNKLSPFSRMIMNENNDDIYDNPAIEAVINFRWQQTKIVMYSFCLRFIIFAICFMLISLAYLKHGNIINGNISFTLIFIFYYLAFYQLCTEVSRCLYRGFKKFFGDLLNIFDIIYIILSVSVMSIMLKNFQLSNGFENVEETDSRLVVGISFSVFLIWVKFILYLRLISDIGIYIYYVVIIFEAIIPFLWFMLAVIIAFAHTMFILLRDPKNMKIKDSTYSGNVTNSSTNETLNIKLKPDFDPASSDNPFSSFITAVEAAYFWINGNWVQKDKFDFWAVDLLTLVASIFLVIILQNILIAFMNGVYLTAGAKGKQRLLRYRASCIVCFEGLYHIRFWNPEPEPKYIHYFSQAKIFGEWYNTRKDYDKNPIYKGFEGMSKFKRRVYKEMDYDKFSILKYWNNNKNTKIIEDFKNVSNGFNDSIENLIKRNEGKSSIDEFEEIYEVKNTLEVEVKKFQLKLEKLRNLKLYES</sequence>
<reference evidence="4" key="1">
    <citation type="submission" date="2020-05" db="EMBL/GenBank/DDBJ databases">
        <authorList>
            <person name="Rincon C."/>
            <person name="Sanders R I."/>
            <person name="Robbins C."/>
            <person name="Chaturvedi A."/>
        </authorList>
    </citation>
    <scope>NUCLEOTIDE SEQUENCE</scope>
    <source>
        <strain evidence="4">CHB12</strain>
    </source>
</reference>
<accession>A0A915YRE3</accession>
<keyword evidence="2" id="KW-0175">Coiled coil</keyword>
<dbReference type="GO" id="GO:0005216">
    <property type="term" value="F:monoatomic ion channel activity"/>
    <property type="evidence" value="ECO:0007669"/>
    <property type="project" value="InterPro"/>
</dbReference>
<evidence type="ECO:0000256" key="2">
    <source>
        <dbReference type="SAM" id="Coils"/>
    </source>
</evidence>
<dbReference type="VEuPathDB" id="FungiDB:RhiirFUN_013076"/>
<feature type="transmembrane region" description="Helical" evidence="3">
    <location>
        <begin position="1389"/>
        <end position="1417"/>
    </location>
</feature>
<dbReference type="EMBL" id="CAGKOT010000003">
    <property type="protein sequence ID" value="CAB5321161.1"/>
    <property type="molecule type" value="Genomic_DNA"/>
</dbReference>
<feature type="transmembrane region" description="Helical" evidence="3">
    <location>
        <begin position="1282"/>
        <end position="1315"/>
    </location>
</feature>
<dbReference type="OrthoDB" id="2389044at2759"/>
<dbReference type="InterPro" id="IPR024862">
    <property type="entry name" value="TRPV"/>
</dbReference>
<evidence type="ECO:0000313" key="4">
    <source>
        <dbReference type="EMBL" id="CAB5321161.1"/>
    </source>
</evidence>
<evidence type="ECO:0000256" key="1">
    <source>
        <dbReference type="ARBA" id="ARBA00022737"/>
    </source>
</evidence>
<evidence type="ECO:0008006" key="6">
    <source>
        <dbReference type="Google" id="ProtNLM"/>
    </source>
</evidence>
<feature type="transmembrane region" description="Helical" evidence="3">
    <location>
        <begin position="1175"/>
        <end position="1194"/>
    </location>
</feature>
<keyword evidence="1" id="KW-0677">Repeat</keyword>
<feature type="coiled-coil region" evidence="2">
    <location>
        <begin position="733"/>
        <end position="770"/>
    </location>
</feature>
<dbReference type="PANTHER" id="PTHR10582">
    <property type="entry name" value="TRANSIENT RECEPTOR POTENTIAL ION CHANNEL PROTEIN"/>
    <property type="match status" value="1"/>
</dbReference>
<keyword evidence="3" id="KW-1133">Transmembrane helix</keyword>
<keyword evidence="3" id="KW-0812">Transmembrane</keyword>
<dbReference type="Proteomes" id="UP000684084">
    <property type="component" value="Unassembled WGS sequence"/>
</dbReference>
<name>A0A915YRE3_9GLOM</name>
<organism evidence="4 5">
    <name type="scientific">Rhizophagus irregularis</name>
    <dbReference type="NCBI Taxonomy" id="588596"/>
    <lineage>
        <taxon>Eukaryota</taxon>
        <taxon>Fungi</taxon>
        <taxon>Fungi incertae sedis</taxon>
        <taxon>Mucoromycota</taxon>
        <taxon>Glomeromycotina</taxon>
        <taxon>Glomeromycetes</taxon>
        <taxon>Glomerales</taxon>
        <taxon>Glomeraceae</taxon>
        <taxon>Rhizophagus</taxon>
    </lineage>
</organism>
<proteinExistence type="predicted"/>